<feature type="region of interest" description="Disordered" evidence="1">
    <location>
        <begin position="36"/>
        <end position="56"/>
    </location>
</feature>
<keyword evidence="2" id="KW-0732">Signal</keyword>
<feature type="chain" id="PRO_5038577630" description="SCP domain-containing protein" evidence="2">
    <location>
        <begin position="25"/>
        <end position="405"/>
    </location>
</feature>
<evidence type="ECO:0000313" key="5">
    <source>
        <dbReference type="Proteomes" id="UP000325211"/>
    </source>
</evidence>
<dbReference type="InterPro" id="IPR035940">
    <property type="entry name" value="CAP_sf"/>
</dbReference>
<dbReference type="SUPFAM" id="SSF55797">
    <property type="entry name" value="PR-1-like"/>
    <property type="match status" value="2"/>
</dbReference>
<dbReference type="AlphaFoldDB" id="A0A5P2CUJ6"/>
<dbReference type="OrthoDB" id="68195at2"/>
<dbReference type="PANTHER" id="PTHR10334">
    <property type="entry name" value="CYSTEINE-RICH SECRETORY PROTEIN-RELATED"/>
    <property type="match status" value="1"/>
</dbReference>
<dbReference type="GO" id="GO:0005576">
    <property type="term" value="C:extracellular region"/>
    <property type="evidence" value="ECO:0007669"/>
    <property type="project" value="InterPro"/>
</dbReference>
<dbReference type="Proteomes" id="UP000325211">
    <property type="component" value="Chromosome"/>
</dbReference>
<evidence type="ECO:0000256" key="2">
    <source>
        <dbReference type="SAM" id="SignalP"/>
    </source>
</evidence>
<protein>
    <recommendedName>
        <fullName evidence="3">SCP domain-containing protein</fullName>
    </recommendedName>
</protein>
<dbReference type="EMBL" id="CP029190">
    <property type="protein sequence ID" value="QES46602.1"/>
    <property type="molecule type" value="Genomic_DNA"/>
</dbReference>
<dbReference type="Gene3D" id="3.40.33.10">
    <property type="entry name" value="CAP"/>
    <property type="match status" value="2"/>
</dbReference>
<proteinExistence type="predicted"/>
<evidence type="ECO:0000256" key="1">
    <source>
        <dbReference type="SAM" id="MobiDB-lite"/>
    </source>
</evidence>
<feature type="domain" description="SCP" evidence="3">
    <location>
        <begin position="60"/>
        <end position="227"/>
    </location>
</feature>
<dbReference type="PRINTS" id="PR00837">
    <property type="entry name" value="V5TPXLIKE"/>
</dbReference>
<gene>
    <name evidence="4" type="ORF">DEJ50_00790</name>
</gene>
<dbReference type="SMART" id="SM00198">
    <property type="entry name" value="SCP"/>
    <property type="match status" value="1"/>
</dbReference>
<name>A0A5P2CUJ6_STRVZ</name>
<feature type="signal peptide" evidence="2">
    <location>
        <begin position="1"/>
        <end position="24"/>
    </location>
</feature>
<reference evidence="4 5" key="1">
    <citation type="submission" date="2018-05" db="EMBL/GenBank/DDBJ databases">
        <title>Streptomyces venezuelae.</title>
        <authorList>
            <person name="Kim W."/>
            <person name="Lee N."/>
            <person name="Cho B.-K."/>
        </authorList>
    </citation>
    <scope>NUCLEOTIDE SEQUENCE [LARGE SCALE GENOMIC DNA]</scope>
    <source>
        <strain evidence="4 5">ATCC 21782</strain>
    </source>
</reference>
<dbReference type="CDD" id="cd05379">
    <property type="entry name" value="CAP_bacterial"/>
    <property type="match status" value="1"/>
</dbReference>
<dbReference type="InterPro" id="IPR001283">
    <property type="entry name" value="CRISP-related"/>
</dbReference>
<feature type="compositionally biased region" description="Polar residues" evidence="1">
    <location>
        <begin position="310"/>
        <end position="321"/>
    </location>
</feature>
<dbReference type="InterPro" id="IPR014044">
    <property type="entry name" value="CAP_dom"/>
</dbReference>
<evidence type="ECO:0000259" key="3">
    <source>
        <dbReference type="SMART" id="SM00198"/>
    </source>
</evidence>
<dbReference type="Pfam" id="PF00188">
    <property type="entry name" value="CAP"/>
    <property type="match status" value="2"/>
</dbReference>
<sequence>MKPNPFTTAAAMMCGLVMMGPMSAASTYVPAASAPASVDKSPLCPTPSPPPGTGSQISAADAAEIVRVHNEARRAAIQKYSPALPLVPVTWNPKLACDAQAWANDPASSQGGALHHSSRATNGNQGENLFNAYPGPARPMMALDPSVSYSWIAEKPKFDTDNNAAVNINAPQGTNYLAWGHYSQMVWMSPASSTTAIGCGVKQGVPVSGRTGWILVCRYTAAGNINGQRAIPPAAAAPAACNQAAANQAPTAATAAQAMTSVTCLINAQRTQRGLPPLTPNQALTNAARQHAVAAVQLKWWGPGKDSHRNPQTGSTPQSRIQAAGYCPNPRSWETNEITYTGWGGSGTPQAAVNWWMNSPGHRAIILKPSLREMGVAAQPGSADRAGASSSNAGTYVVNFGRCQQ</sequence>
<accession>A0A5P2CUJ6</accession>
<organism evidence="4 5">
    <name type="scientific">Streptomyces venezuelae</name>
    <dbReference type="NCBI Taxonomy" id="54571"/>
    <lineage>
        <taxon>Bacteria</taxon>
        <taxon>Bacillati</taxon>
        <taxon>Actinomycetota</taxon>
        <taxon>Actinomycetes</taxon>
        <taxon>Kitasatosporales</taxon>
        <taxon>Streptomycetaceae</taxon>
        <taxon>Streptomyces</taxon>
    </lineage>
</organism>
<dbReference type="InterPro" id="IPR018244">
    <property type="entry name" value="Allrgn_V5/Tpx1_CS"/>
</dbReference>
<feature type="region of interest" description="Disordered" evidence="1">
    <location>
        <begin position="106"/>
        <end position="126"/>
    </location>
</feature>
<feature type="region of interest" description="Disordered" evidence="1">
    <location>
        <begin position="302"/>
        <end position="328"/>
    </location>
</feature>
<evidence type="ECO:0000313" key="4">
    <source>
        <dbReference type="EMBL" id="QES46602.1"/>
    </source>
</evidence>
<dbReference type="PROSITE" id="PS01010">
    <property type="entry name" value="CRISP_2"/>
    <property type="match status" value="1"/>
</dbReference>